<sequence>MGTGYARDPKTDERRCYPCADSWQREQMKTADVWGGYIGYTGDARKRFASWPGGVLGKVTSYVTEGRVRYTPNGGQYRMRHVTVRTPDGSTWRGRGGTAMDAITIRRVTKSTSKGGKGPKVLRDLLKIQGGTS</sequence>
<gene>
    <name evidence="1" type="ORF">QF035_008830</name>
</gene>
<proteinExistence type="predicted"/>
<dbReference type="EMBL" id="JAUSZI010000002">
    <property type="protein sequence ID" value="MDQ1031248.1"/>
    <property type="molecule type" value="Genomic_DNA"/>
</dbReference>
<evidence type="ECO:0000313" key="1">
    <source>
        <dbReference type="EMBL" id="MDQ1031248.1"/>
    </source>
</evidence>
<dbReference type="Proteomes" id="UP001230328">
    <property type="component" value="Unassembled WGS sequence"/>
</dbReference>
<accession>A0ABU0T616</accession>
<protein>
    <submittedName>
        <fullName evidence="1">Uncharacterized protein</fullName>
    </submittedName>
</protein>
<organism evidence="1 2">
    <name type="scientific">Streptomyces umbrinus</name>
    <dbReference type="NCBI Taxonomy" id="67370"/>
    <lineage>
        <taxon>Bacteria</taxon>
        <taxon>Bacillati</taxon>
        <taxon>Actinomycetota</taxon>
        <taxon>Actinomycetes</taxon>
        <taxon>Kitasatosporales</taxon>
        <taxon>Streptomycetaceae</taxon>
        <taxon>Streptomyces</taxon>
        <taxon>Streptomyces phaeochromogenes group</taxon>
    </lineage>
</organism>
<evidence type="ECO:0000313" key="2">
    <source>
        <dbReference type="Proteomes" id="UP001230328"/>
    </source>
</evidence>
<dbReference type="RefSeq" id="WP_307527257.1">
    <property type="nucleotide sequence ID" value="NZ_JAUSZI010000002.1"/>
</dbReference>
<reference evidence="1 2" key="1">
    <citation type="submission" date="2023-07" db="EMBL/GenBank/DDBJ databases">
        <title>Comparative genomics of wheat-associated soil bacteria to identify genetic determinants of phenazine resistance.</title>
        <authorList>
            <person name="Mouncey N."/>
        </authorList>
    </citation>
    <scope>NUCLEOTIDE SEQUENCE [LARGE SCALE GENOMIC DNA]</scope>
    <source>
        <strain evidence="1 2">V2I4</strain>
    </source>
</reference>
<keyword evidence="2" id="KW-1185">Reference proteome</keyword>
<comment type="caution">
    <text evidence="1">The sequence shown here is derived from an EMBL/GenBank/DDBJ whole genome shotgun (WGS) entry which is preliminary data.</text>
</comment>
<name>A0ABU0T616_9ACTN</name>